<dbReference type="Gene3D" id="4.10.60.10">
    <property type="entry name" value="Zinc finger, CCHC-type"/>
    <property type="match status" value="1"/>
</dbReference>
<dbReference type="Proteomes" id="UP000075243">
    <property type="component" value="Chromosome 3"/>
</dbReference>
<feature type="domain" description="CCHC-type" evidence="1">
    <location>
        <begin position="50"/>
        <end position="66"/>
    </location>
</feature>
<reference evidence="2 3" key="1">
    <citation type="journal article" date="2012" name="Nat. Biotechnol.">
        <title>Draft genome sequence of pigeonpea (Cajanus cajan), an orphan legume crop of resource-poor farmers.</title>
        <authorList>
            <person name="Varshney R.K."/>
            <person name="Chen W."/>
            <person name="Li Y."/>
            <person name="Bharti A.K."/>
            <person name="Saxena R.K."/>
            <person name="Schlueter J.A."/>
            <person name="Donoghue M.T."/>
            <person name="Azam S."/>
            <person name="Fan G."/>
            <person name="Whaley A.M."/>
            <person name="Farmer A.D."/>
            <person name="Sheridan J."/>
            <person name="Iwata A."/>
            <person name="Tuteja R."/>
            <person name="Penmetsa R.V."/>
            <person name="Wu W."/>
            <person name="Upadhyaya H.D."/>
            <person name="Yang S.P."/>
            <person name="Shah T."/>
            <person name="Saxena K.B."/>
            <person name="Michael T."/>
            <person name="McCombie W.R."/>
            <person name="Yang B."/>
            <person name="Zhang G."/>
            <person name="Yang H."/>
            <person name="Wang J."/>
            <person name="Spillane C."/>
            <person name="Cook D.R."/>
            <person name="May G.D."/>
            <person name="Xu X."/>
            <person name="Jackson S.A."/>
        </authorList>
    </citation>
    <scope>NUCLEOTIDE SEQUENCE [LARGE SCALE GENOMIC DNA]</scope>
    <source>
        <strain evidence="3">cv. Asha</strain>
    </source>
</reference>
<name>A0A151TWX1_CAJCA</name>
<organism evidence="2 3">
    <name type="scientific">Cajanus cajan</name>
    <name type="common">Pigeon pea</name>
    <name type="synonym">Cajanus indicus</name>
    <dbReference type="NCBI Taxonomy" id="3821"/>
    <lineage>
        <taxon>Eukaryota</taxon>
        <taxon>Viridiplantae</taxon>
        <taxon>Streptophyta</taxon>
        <taxon>Embryophyta</taxon>
        <taxon>Tracheophyta</taxon>
        <taxon>Spermatophyta</taxon>
        <taxon>Magnoliopsida</taxon>
        <taxon>eudicotyledons</taxon>
        <taxon>Gunneridae</taxon>
        <taxon>Pentapetalae</taxon>
        <taxon>rosids</taxon>
        <taxon>fabids</taxon>
        <taxon>Fabales</taxon>
        <taxon>Fabaceae</taxon>
        <taxon>Papilionoideae</taxon>
        <taxon>50 kb inversion clade</taxon>
        <taxon>NPAAA clade</taxon>
        <taxon>indigoferoid/millettioid clade</taxon>
        <taxon>Phaseoleae</taxon>
        <taxon>Cajanus</taxon>
    </lineage>
</organism>
<dbReference type="InterPro" id="IPR001878">
    <property type="entry name" value="Znf_CCHC"/>
</dbReference>
<protein>
    <recommendedName>
        <fullName evidence="1">CCHC-type domain-containing protein</fullName>
    </recommendedName>
</protein>
<evidence type="ECO:0000313" key="2">
    <source>
        <dbReference type="EMBL" id="KYP71563.1"/>
    </source>
</evidence>
<accession>A0A151TWX1</accession>
<proteinExistence type="predicted"/>
<dbReference type="GO" id="GO:0008270">
    <property type="term" value="F:zinc ion binding"/>
    <property type="evidence" value="ECO:0007669"/>
    <property type="project" value="InterPro"/>
</dbReference>
<dbReference type="Gramene" id="C.cajan_10522.t">
    <property type="protein sequence ID" value="C.cajan_10522.t"/>
    <property type="gene ID" value="C.cajan_10522"/>
</dbReference>
<evidence type="ECO:0000313" key="3">
    <source>
        <dbReference type="Proteomes" id="UP000075243"/>
    </source>
</evidence>
<dbReference type="PANTHER" id="PTHR35046">
    <property type="entry name" value="ZINC KNUCKLE (CCHC-TYPE) FAMILY PROTEIN"/>
    <property type="match status" value="1"/>
</dbReference>
<dbReference type="EMBL" id="CM003605">
    <property type="protein sequence ID" value="KYP71563.1"/>
    <property type="molecule type" value="Genomic_DNA"/>
</dbReference>
<dbReference type="AlphaFoldDB" id="A0A151TWX1"/>
<evidence type="ECO:0000259" key="1">
    <source>
        <dbReference type="SMART" id="SM00343"/>
    </source>
</evidence>
<sequence length="181" mass="20846">MDKLQRLKQGSSGVEEYRQQMELLMMRAGIREEERTTISRFQKSKSSDIKCFKCLGRRHIASQCPTKKTIILRGHDHYIILDEATCSSSTSSSEDEAIDLKEEILPCSGDLLMVRTLINNQTSEIDQSQRENLFHTRCKLLENTFSLIVDVDTQFRPGGIQTKKWTSIIKEMDLPSMEITR</sequence>
<dbReference type="SMART" id="SM00343">
    <property type="entry name" value="ZnF_C2HC"/>
    <property type="match status" value="1"/>
</dbReference>
<dbReference type="PANTHER" id="PTHR35046:SF9">
    <property type="entry name" value="RNA-DIRECTED DNA POLYMERASE"/>
    <property type="match status" value="1"/>
</dbReference>
<keyword evidence="3" id="KW-1185">Reference proteome</keyword>
<dbReference type="GO" id="GO:0003676">
    <property type="term" value="F:nucleic acid binding"/>
    <property type="evidence" value="ECO:0007669"/>
    <property type="project" value="InterPro"/>
</dbReference>
<gene>
    <name evidence="2" type="ORF">KK1_010827</name>
</gene>